<dbReference type="InterPro" id="IPR036397">
    <property type="entry name" value="RNaseH_sf"/>
</dbReference>
<reference evidence="1" key="1">
    <citation type="submission" date="2020-08" db="EMBL/GenBank/DDBJ databases">
        <title>Multicomponent nature underlies the extraordinary mechanical properties of spider dragline silk.</title>
        <authorList>
            <person name="Kono N."/>
            <person name="Nakamura H."/>
            <person name="Mori M."/>
            <person name="Yoshida Y."/>
            <person name="Ohtoshi R."/>
            <person name="Malay A.D."/>
            <person name="Moran D.A.P."/>
            <person name="Tomita M."/>
            <person name="Numata K."/>
            <person name="Arakawa K."/>
        </authorList>
    </citation>
    <scope>NUCLEOTIDE SEQUENCE</scope>
</reference>
<sequence>MGSDFIFIDDKARPHRAHITDESHDDEDTRRMGWLLRSSDVNPFKHAWDGHGRAISQCSPPVWWNILRICRNSESA</sequence>
<protein>
    <submittedName>
        <fullName evidence="1">Uncharacterized protein</fullName>
    </submittedName>
</protein>
<accession>A0A8X7BE64</accession>
<dbReference type="GO" id="GO:0003676">
    <property type="term" value="F:nucleic acid binding"/>
    <property type="evidence" value="ECO:0007669"/>
    <property type="project" value="InterPro"/>
</dbReference>
<dbReference type="AlphaFoldDB" id="A0A8X7BE64"/>
<organism evidence="1 2">
    <name type="scientific">Trichonephila clavipes</name>
    <name type="common">Golden silk orbweaver</name>
    <name type="synonym">Nephila clavipes</name>
    <dbReference type="NCBI Taxonomy" id="2585209"/>
    <lineage>
        <taxon>Eukaryota</taxon>
        <taxon>Metazoa</taxon>
        <taxon>Ecdysozoa</taxon>
        <taxon>Arthropoda</taxon>
        <taxon>Chelicerata</taxon>
        <taxon>Arachnida</taxon>
        <taxon>Araneae</taxon>
        <taxon>Araneomorphae</taxon>
        <taxon>Entelegynae</taxon>
        <taxon>Araneoidea</taxon>
        <taxon>Nephilidae</taxon>
        <taxon>Trichonephila</taxon>
    </lineage>
</organism>
<evidence type="ECO:0000313" key="1">
    <source>
        <dbReference type="EMBL" id="GFY27349.1"/>
    </source>
</evidence>
<evidence type="ECO:0000313" key="2">
    <source>
        <dbReference type="Proteomes" id="UP000887159"/>
    </source>
</evidence>
<gene>
    <name evidence="1" type="ORF">TNCV_2069691</name>
</gene>
<dbReference type="Proteomes" id="UP000887159">
    <property type="component" value="Unassembled WGS sequence"/>
</dbReference>
<comment type="caution">
    <text evidence="1">The sequence shown here is derived from an EMBL/GenBank/DDBJ whole genome shotgun (WGS) entry which is preliminary data.</text>
</comment>
<name>A0A8X7BE64_TRICX</name>
<proteinExistence type="predicted"/>
<dbReference type="Gene3D" id="3.30.420.10">
    <property type="entry name" value="Ribonuclease H-like superfamily/Ribonuclease H"/>
    <property type="match status" value="1"/>
</dbReference>
<dbReference type="EMBL" id="BMAU01021379">
    <property type="protein sequence ID" value="GFY27349.1"/>
    <property type="molecule type" value="Genomic_DNA"/>
</dbReference>
<keyword evidence="2" id="KW-1185">Reference proteome</keyword>